<dbReference type="PANTHER" id="PTHR23505">
    <property type="entry name" value="SPINSTER"/>
    <property type="match status" value="1"/>
</dbReference>
<evidence type="ECO:0000256" key="7">
    <source>
        <dbReference type="SAM" id="Phobius"/>
    </source>
</evidence>
<keyword evidence="3 7" id="KW-0812">Transmembrane</keyword>
<dbReference type="FunFam" id="1.20.1250.20:FF:000520">
    <property type="entry name" value="Major facilitator superfamily protein"/>
    <property type="match status" value="1"/>
</dbReference>
<evidence type="ECO:0000256" key="3">
    <source>
        <dbReference type="ARBA" id="ARBA00022692"/>
    </source>
</evidence>
<dbReference type="Pfam" id="PF07690">
    <property type="entry name" value="MFS_1"/>
    <property type="match status" value="1"/>
</dbReference>
<keyword evidence="4 7" id="KW-1133">Transmembrane helix</keyword>
<evidence type="ECO:0000256" key="2">
    <source>
        <dbReference type="ARBA" id="ARBA00022448"/>
    </source>
</evidence>
<organism evidence="10">
    <name type="scientific">Zea mays</name>
    <name type="common">Maize</name>
    <dbReference type="NCBI Taxonomy" id="4577"/>
    <lineage>
        <taxon>Eukaryota</taxon>
        <taxon>Viridiplantae</taxon>
        <taxon>Streptophyta</taxon>
        <taxon>Embryophyta</taxon>
        <taxon>Tracheophyta</taxon>
        <taxon>Spermatophyta</taxon>
        <taxon>Magnoliopsida</taxon>
        <taxon>Liliopsida</taxon>
        <taxon>Poales</taxon>
        <taxon>Poaceae</taxon>
        <taxon>PACMAD clade</taxon>
        <taxon>Panicoideae</taxon>
        <taxon>Andropogonodae</taxon>
        <taxon>Andropogoneae</taxon>
        <taxon>Tripsacinae</taxon>
        <taxon>Zea</taxon>
    </lineage>
</organism>
<dbReference type="InterPro" id="IPR044770">
    <property type="entry name" value="MFS_spinster-like"/>
</dbReference>
<dbReference type="InterPro" id="IPR011701">
    <property type="entry name" value="MFS"/>
</dbReference>
<feature type="transmembrane region" description="Helical" evidence="7">
    <location>
        <begin position="296"/>
        <end position="319"/>
    </location>
</feature>
<feature type="chain" id="PRO_5018204907" description="Major facilitator superfamily (MFS) profile domain-containing protein" evidence="8">
    <location>
        <begin position="32"/>
        <end position="466"/>
    </location>
</feature>
<dbReference type="EMBL" id="NCVQ01000010">
    <property type="protein sequence ID" value="PWZ04765.1"/>
    <property type="molecule type" value="Genomic_DNA"/>
</dbReference>
<comment type="caution">
    <text evidence="10">The sequence shown here is derived from an EMBL/GenBank/DDBJ whole genome shotgun (WGS) entry which is preliminary data.</text>
</comment>
<feature type="domain" description="Major facilitator superfamily (MFS) profile" evidence="9">
    <location>
        <begin position="16"/>
        <end position="440"/>
    </location>
</feature>
<comment type="subcellular location">
    <subcellularLocation>
        <location evidence="1">Membrane</location>
        <topology evidence="1">Multi-pass membrane protein</topology>
    </subcellularLocation>
</comment>
<keyword evidence="8" id="KW-0732">Signal</keyword>
<evidence type="ECO:0000256" key="8">
    <source>
        <dbReference type="SAM" id="SignalP"/>
    </source>
</evidence>
<sequence length="466" mass="48261">MGSTSSAAQRRRRQWTLALVTAAALLELADEALLPAVYREVGEALAASPTALGSLTLCRALVQAVCYPLATCAAARYDRARVVAAGAFLWAVATLLVGASGTFLQMALARGFNGVGLALVVPAIYSLVADYSDDGTCGSAFAWVLMAQCMGQVAGNSLGVLLAATSFLGVPGWRLAFYALALVSASIAALTWVLGADPRPVSVKSTVAATLAQLAGEAKDVVTVPTFQIIVAQGVAGTVPSSALSFAAMWLELVGFTHWQTTVITNLNSLANALGALFAGFVGDPLALRFPNTARIALAQVCTASTIPLAAVLLLALPVNPSAGAAYAATFFIFGFVAPWCPVSTNNPIFAEIVPEKARTTVYALDRCFESVFASFAPPLVGILAEHVFGYQPAAAGTSVEADRENAAALGKAVFAEIAVPIAVCCLTYTALYWTYPADRQRAQMASLQAAAGDHDCDCEATLVAH</sequence>
<feature type="transmembrane region" description="Helical" evidence="7">
    <location>
        <begin position="107"/>
        <end position="128"/>
    </location>
</feature>
<feature type="transmembrane region" description="Helical" evidence="7">
    <location>
        <begin position="140"/>
        <end position="163"/>
    </location>
</feature>
<evidence type="ECO:0000256" key="5">
    <source>
        <dbReference type="ARBA" id="ARBA00023136"/>
    </source>
</evidence>
<keyword evidence="2" id="KW-0813">Transport</keyword>
<evidence type="ECO:0000256" key="4">
    <source>
        <dbReference type="ARBA" id="ARBA00022989"/>
    </source>
</evidence>
<dbReference type="PANTHER" id="PTHR23505:SF59">
    <property type="entry name" value="MAJOR FACILITATOR SUPERFAMILY PROTEIN"/>
    <property type="match status" value="1"/>
</dbReference>
<dbReference type="GO" id="GO:0022857">
    <property type="term" value="F:transmembrane transporter activity"/>
    <property type="evidence" value="ECO:0007669"/>
    <property type="project" value="InterPro"/>
</dbReference>
<evidence type="ECO:0000313" key="10">
    <source>
        <dbReference type="EMBL" id="PWZ04765.1"/>
    </source>
</evidence>
<name>A0A3L6D892_MAIZE</name>
<protein>
    <recommendedName>
        <fullName evidence="9">Major facilitator superfamily (MFS) profile domain-containing protein</fullName>
    </recommendedName>
</protein>
<dbReference type="GO" id="GO:0016020">
    <property type="term" value="C:membrane"/>
    <property type="evidence" value="ECO:0007669"/>
    <property type="project" value="UniProtKB-SubCell"/>
</dbReference>
<dbReference type="ExpressionAtlas" id="A0A3L6D892">
    <property type="expression patterns" value="baseline"/>
</dbReference>
<dbReference type="InterPro" id="IPR020846">
    <property type="entry name" value="MFS_dom"/>
</dbReference>
<proteinExistence type="inferred from homology"/>
<dbReference type="AlphaFoldDB" id="A0A3L6D892"/>
<comment type="similarity">
    <text evidence="6">Belongs to the major facilitator superfamily. Spinster (TC 2.A.1.49) family.</text>
</comment>
<feature type="signal peptide" evidence="8">
    <location>
        <begin position="1"/>
        <end position="31"/>
    </location>
</feature>
<feature type="transmembrane region" description="Helical" evidence="7">
    <location>
        <begin position="325"/>
        <end position="343"/>
    </location>
</feature>
<dbReference type="Gene3D" id="1.20.1250.20">
    <property type="entry name" value="MFS general substrate transporter like domains"/>
    <property type="match status" value="1"/>
</dbReference>
<dbReference type="InterPro" id="IPR036259">
    <property type="entry name" value="MFS_trans_sf"/>
</dbReference>
<dbReference type="PROSITE" id="PS50850">
    <property type="entry name" value="MFS"/>
    <property type="match status" value="1"/>
</dbReference>
<evidence type="ECO:0000256" key="1">
    <source>
        <dbReference type="ARBA" id="ARBA00004141"/>
    </source>
</evidence>
<feature type="transmembrane region" description="Helical" evidence="7">
    <location>
        <begin position="82"/>
        <end position="101"/>
    </location>
</feature>
<evidence type="ECO:0000259" key="9">
    <source>
        <dbReference type="PROSITE" id="PS50850"/>
    </source>
</evidence>
<gene>
    <name evidence="10" type="ORF">Zm00014a_032391</name>
</gene>
<feature type="transmembrane region" description="Helical" evidence="7">
    <location>
        <begin position="414"/>
        <end position="436"/>
    </location>
</feature>
<feature type="transmembrane region" description="Helical" evidence="7">
    <location>
        <begin position="175"/>
        <end position="195"/>
    </location>
</feature>
<keyword evidence="5 7" id="KW-0472">Membrane</keyword>
<accession>A0A3L6D892</accession>
<evidence type="ECO:0000256" key="6">
    <source>
        <dbReference type="ARBA" id="ARBA00024338"/>
    </source>
</evidence>
<dbReference type="Proteomes" id="UP000251960">
    <property type="component" value="Chromosome 9"/>
</dbReference>
<dbReference type="SUPFAM" id="SSF103473">
    <property type="entry name" value="MFS general substrate transporter"/>
    <property type="match status" value="1"/>
</dbReference>
<reference evidence="10" key="1">
    <citation type="journal article" date="2018" name="Nat. Genet.">
        <title>Extensive intraspecific gene order and gene structural variations between Mo17 and other maize genomes.</title>
        <authorList>
            <person name="Sun S."/>
            <person name="Zhou Y."/>
            <person name="Chen J."/>
            <person name="Shi J."/>
            <person name="Zhao H."/>
            <person name="Zhao H."/>
            <person name="Song W."/>
            <person name="Zhang M."/>
            <person name="Cui Y."/>
            <person name="Dong X."/>
            <person name="Liu H."/>
            <person name="Ma X."/>
            <person name="Jiao Y."/>
            <person name="Wang B."/>
            <person name="Wei X."/>
            <person name="Stein J.C."/>
            <person name="Glaubitz J.C."/>
            <person name="Lu F."/>
            <person name="Yu G."/>
            <person name="Liang C."/>
            <person name="Fengler K."/>
            <person name="Li B."/>
            <person name="Rafalski A."/>
            <person name="Schnable P.S."/>
            <person name="Ware D.H."/>
            <person name="Buckler E.S."/>
            <person name="Lai J."/>
        </authorList>
    </citation>
    <scope>NUCLEOTIDE SEQUENCE [LARGE SCALE GENOMIC DNA]</scope>
    <source>
        <tissue evidence="10">Seedling</tissue>
    </source>
</reference>